<evidence type="ECO:0000313" key="3">
    <source>
        <dbReference type="EMBL" id="SFS32536.1"/>
    </source>
</evidence>
<dbReference type="EMBL" id="FPAI01000001">
    <property type="protein sequence ID" value="SFS32536.1"/>
    <property type="molecule type" value="Genomic_DNA"/>
</dbReference>
<dbReference type="AlphaFoldDB" id="A0A1I6NX47"/>
<protein>
    <submittedName>
        <fullName evidence="3">Uncharacterized protein</fullName>
    </submittedName>
</protein>
<reference evidence="2 5" key="2">
    <citation type="submission" date="2019-07" db="EMBL/GenBank/DDBJ databases">
        <title>Whole genome shotgun sequence of Halolactibacillus miurensis NBRC 100873.</title>
        <authorList>
            <person name="Hosoyama A."/>
            <person name="Uohara A."/>
            <person name="Ohji S."/>
            <person name="Ichikawa N."/>
        </authorList>
    </citation>
    <scope>NUCLEOTIDE SEQUENCE [LARGE SCALE GENOMIC DNA]</scope>
    <source>
        <strain evidence="2 5">NBRC 100873</strain>
    </source>
</reference>
<evidence type="ECO:0000313" key="2">
    <source>
        <dbReference type="EMBL" id="GEM05786.1"/>
    </source>
</evidence>
<feature type="transmembrane region" description="Helical" evidence="1">
    <location>
        <begin position="65"/>
        <end position="85"/>
    </location>
</feature>
<sequence length="88" mass="9412">MKNNVEKAALILLVSLTVVGFVLIFTSGQIGEMFGNIALDQNGGGMATIDYERVYATTTTNVRTVGSILALVGGFGLLLSGYTYYQRL</sequence>
<dbReference type="RefSeq" id="WP_062323662.1">
    <property type="nucleotide sequence ID" value="NZ_BJWJ01000051.1"/>
</dbReference>
<dbReference type="Proteomes" id="UP000321773">
    <property type="component" value="Unassembled WGS sequence"/>
</dbReference>
<evidence type="ECO:0000313" key="5">
    <source>
        <dbReference type="Proteomes" id="UP000321773"/>
    </source>
</evidence>
<keyword evidence="1" id="KW-0472">Membrane</keyword>
<evidence type="ECO:0000256" key="1">
    <source>
        <dbReference type="SAM" id="Phobius"/>
    </source>
</evidence>
<dbReference type="Proteomes" id="UP000199139">
    <property type="component" value="Unassembled WGS sequence"/>
</dbReference>
<dbReference type="OrthoDB" id="2087377at2"/>
<evidence type="ECO:0000313" key="4">
    <source>
        <dbReference type="Proteomes" id="UP000199139"/>
    </source>
</evidence>
<gene>
    <name evidence="2" type="ORF">HMI01_27740</name>
    <name evidence="3" type="ORF">SAMN05421668_10147</name>
</gene>
<keyword evidence="1" id="KW-0812">Transmembrane</keyword>
<feature type="transmembrane region" description="Helical" evidence="1">
    <location>
        <begin position="9"/>
        <end position="30"/>
    </location>
</feature>
<organism evidence="3 4">
    <name type="scientific">Halolactibacillus miurensis</name>
    <dbReference type="NCBI Taxonomy" id="306541"/>
    <lineage>
        <taxon>Bacteria</taxon>
        <taxon>Bacillati</taxon>
        <taxon>Bacillota</taxon>
        <taxon>Bacilli</taxon>
        <taxon>Bacillales</taxon>
        <taxon>Bacillaceae</taxon>
        <taxon>Halolactibacillus</taxon>
    </lineage>
</organism>
<keyword evidence="1" id="KW-1133">Transmembrane helix</keyword>
<keyword evidence="5" id="KW-1185">Reference proteome</keyword>
<name>A0A1I6NX47_9BACI</name>
<proteinExistence type="predicted"/>
<reference evidence="3 4" key="1">
    <citation type="submission" date="2016-10" db="EMBL/GenBank/DDBJ databases">
        <authorList>
            <person name="de Groot N.N."/>
        </authorList>
    </citation>
    <scope>NUCLEOTIDE SEQUENCE [LARGE SCALE GENOMIC DNA]</scope>
    <source>
        <strain evidence="3 4">DSM 17074</strain>
    </source>
</reference>
<accession>A0A1I6NX47</accession>
<dbReference type="EMBL" id="BJWJ01000051">
    <property type="protein sequence ID" value="GEM05786.1"/>
    <property type="molecule type" value="Genomic_DNA"/>
</dbReference>